<sequence>MEQGYDNRLSVSLDELCFNAENGSTNRRIMNKKHYDDDGNKVFTSKNLETERKRRMKLSARLLKLRSLVPIITNMNKATIIEDAISYIMQLQNEVESLAQELQEMGTTAEEAGQKMYEPSAAEKMKKWGVQEEVVELKKIDENKFWVKMILENERGRFTRLMEALNDLGIEMMDPNVTTMHGAYLITASLQSMFGALDIHQIPNIIKFN</sequence>
<dbReference type="RefSeq" id="XP_004504967.1">
    <property type="nucleotide sequence ID" value="XM_004504910.1"/>
</dbReference>
<dbReference type="eggNOG" id="ENOG502S0WD">
    <property type="taxonomic scope" value="Eukaryota"/>
</dbReference>
<evidence type="ECO:0000256" key="2">
    <source>
        <dbReference type="ARBA" id="ARBA00023015"/>
    </source>
</evidence>
<dbReference type="PROSITE" id="PS50888">
    <property type="entry name" value="BHLH"/>
    <property type="match status" value="1"/>
</dbReference>
<proteinExistence type="predicted"/>
<dbReference type="STRING" id="3827.A0A1S2YHP4"/>
<dbReference type="GO" id="GO:0043565">
    <property type="term" value="F:sequence-specific DNA binding"/>
    <property type="evidence" value="ECO:0007669"/>
    <property type="project" value="TreeGrafter"/>
</dbReference>
<dbReference type="SUPFAM" id="SSF47459">
    <property type="entry name" value="HLH, helix-loop-helix DNA-binding domain"/>
    <property type="match status" value="1"/>
</dbReference>
<evidence type="ECO:0000259" key="6">
    <source>
        <dbReference type="PROSITE" id="PS50888"/>
    </source>
</evidence>
<reference evidence="7" key="1">
    <citation type="journal article" date="2013" name="Nat. Biotechnol.">
        <title>Draft genome sequence of chickpea (Cicer arietinum) provides a resource for trait improvement.</title>
        <authorList>
            <person name="Varshney R.K."/>
            <person name="Song C."/>
            <person name="Saxena R.K."/>
            <person name="Azam S."/>
            <person name="Yu S."/>
            <person name="Sharpe A.G."/>
            <person name="Cannon S."/>
            <person name="Baek J."/>
            <person name="Rosen B.D."/>
            <person name="Tar'an B."/>
            <person name="Millan T."/>
            <person name="Zhang X."/>
            <person name="Ramsay L.D."/>
            <person name="Iwata A."/>
            <person name="Wang Y."/>
            <person name="Nelson W."/>
            <person name="Farmer A.D."/>
            <person name="Gaur P.M."/>
            <person name="Soderlund C."/>
            <person name="Penmetsa R.V."/>
            <person name="Xu C."/>
            <person name="Bharti A.K."/>
            <person name="He W."/>
            <person name="Winter P."/>
            <person name="Zhao S."/>
            <person name="Hane J.K."/>
            <person name="Carrasquilla-Garcia N."/>
            <person name="Condie J.A."/>
            <person name="Upadhyaya H.D."/>
            <person name="Luo M.C."/>
            <person name="Thudi M."/>
            <person name="Gowda C.L."/>
            <person name="Singh N.P."/>
            <person name="Lichtenzveig J."/>
            <person name="Gali K.K."/>
            <person name="Rubio J."/>
            <person name="Nadarajan N."/>
            <person name="Dolezel J."/>
            <person name="Bansal K.C."/>
            <person name="Xu X."/>
            <person name="Edwards D."/>
            <person name="Zhang G."/>
            <person name="Kahl G."/>
            <person name="Gil J."/>
            <person name="Singh K.B."/>
            <person name="Datta S.K."/>
            <person name="Jackson S.A."/>
            <person name="Wang J."/>
            <person name="Cook D.R."/>
        </authorList>
    </citation>
    <scope>NUCLEOTIDE SEQUENCE [LARGE SCALE GENOMIC DNA]</scope>
    <source>
        <strain evidence="7">cv. CDC Frontier</strain>
    </source>
</reference>
<evidence type="ECO:0000256" key="5">
    <source>
        <dbReference type="SAM" id="Coils"/>
    </source>
</evidence>
<evidence type="ECO:0000313" key="8">
    <source>
        <dbReference type="RefSeq" id="XP_004504967.1"/>
    </source>
</evidence>
<dbReference type="Gene3D" id="4.10.280.10">
    <property type="entry name" value="Helix-loop-helix DNA-binding domain"/>
    <property type="match status" value="1"/>
</dbReference>
<dbReference type="GeneID" id="101503543"/>
<dbReference type="OrthoDB" id="690068at2759"/>
<dbReference type="Pfam" id="PF00010">
    <property type="entry name" value="HLH"/>
    <property type="match status" value="1"/>
</dbReference>
<accession>A0A1S2YHP4</accession>
<dbReference type="PaxDb" id="3827-XP_004504967.1"/>
<dbReference type="GO" id="GO:0046983">
    <property type="term" value="F:protein dimerization activity"/>
    <property type="evidence" value="ECO:0007669"/>
    <property type="project" value="InterPro"/>
</dbReference>
<dbReference type="InterPro" id="IPR051358">
    <property type="entry name" value="TF_AMS/ICE1/BHLH6-like"/>
</dbReference>
<dbReference type="GO" id="GO:0003700">
    <property type="term" value="F:DNA-binding transcription factor activity"/>
    <property type="evidence" value="ECO:0007669"/>
    <property type="project" value="TreeGrafter"/>
</dbReference>
<keyword evidence="7" id="KW-1185">Reference proteome</keyword>
<feature type="domain" description="BHLH" evidence="6">
    <location>
        <begin position="42"/>
        <end position="91"/>
    </location>
</feature>
<gene>
    <name evidence="8" type="primary">LOC101503543</name>
</gene>
<evidence type="ECO:0000256" key="3">
    <source>
        <dbReference type="ARBA" id="ARBA00023163"/>
    </source>
</evidence>
<comment type="subcellular location">
    <subcellularLocation>
        <location evidence="1">Nucleus</location>
    </subcellularLocation>
</comment>
<evidence type="ECO:0000256" key="1">
    <source>
        <dbReference type="ARBA" id="ARBA00004123"/>
    </source>
</evidence>
<dbReference type="AlphaFoldDB" id="A0A1S2YHP4"/>
<reference evidence="8" key="2">
    <citation type="submission" date="2025-08" db="UniProtKB">
        <authorList>
            <consortium name="RefSeq"/>
        </authorList>
    </citation>
    <scope>IDENTIFICATION</scope>
    <source>
        <tissue evidence="8">Etiolated seedlings</tissue>
    </source>
</reference>
<dbReference type="Proteomes" id="UP000087171">
    <property type="component" value="Chromosome Ca6"/>
</dbReference>
<evidence type="ECO:0000256" key="4">
    <source>
        <dbReference type="ARBA" id="ARBA00023242"/>
    </source>
</evidence>
<dbReference type="GO" id="GO:0005634">
    <property type="term" value="C:nucleus"/>
    <property type="evidence" value="ECO:0007669"/>
    <property type="project" value="UniProtKB-SubCell"/>
</dbReference>
<organism evidence="7 8">
    <name type="scientific">Cicer arietinum</name>
    <name type="common">Chickpea</name>
    <name type="synonym">Garbanzo</name>
    <dbReference type="NCBI Taxonomy" id="3827"/>
    <lineage>
        <taxon>Eukaryota</taxon>
        <taxon>Viridiplantae</taxon>
        <taxon>Streptophyta</taxon>
        <taxon>Embryophyta</taxon>
        <taxon>Tracheophyta</taxon>
        <taxon>Spermatophyta</taxon>
        <taxon>Magnoliopsida</taxon>
        <taxon>eudicotyledons</taxon>
        <taxon>Gunneridae</taxon>
        <taxon>Pentapetalae</taxon>
        <taxon>rosids</taxon>
        <taxon>fabids</taxon>
        <taxon>Fabales</taxon>
        <taxon>Fabaceae</taxon>
        <taxon>Papilionoideae</taxon>
        <taxon>50 kb inversion clade</taxon>
        <taxon>NPAAA clade</taxon>
        <taxon>Hologalegina</taxon>
        <taxon>IRL clade</taxon>
        <taxon>Cicereae</taxon>
        <taxon>Cicer</taxon>
    </lineage>
</organism>
<name>A0A1S2YHP4_CICAR</name>
<keyword evidence="2" id="KW-0805">Transcription regulation</keyword>
<dbReference type="InterPro" id="IPR036638">
    <property type="entry name" value="HLH_DNA-bd_sf"/>
</dbReference>
<dbReference type="PANTHER" id="PTHR31945">
    <property type="entry name" value="TRANSCRIPTION FACTOR SCREAM2-RELATED"/>
    <property type="match status" value="1"/>
</dbReference>
<dbReference type="InterPro" id="IPR011598">
    <property type="entry name" value="bHLH_dom"/>
</dbReference>
<keyword evidence="5" id="KW-0175">Coiled coil</keyword>
<evidence type="ECO:0000313" key="7">
    <source>
        <dbReference type="Proteomes" id="UP000087171"/>
    </source>
</evidence>
<protein>
    <submittedName>
        <fullName evidence="8">Transcription factor DYT1</fullName>
    </submittedName>
</protein>
<keyword evidence="4" id="KW-0539">Nucleus</keyword>
<dbReference type="PANTHER" id="PTHR31945:SF20">
    <property type="entry name" value="TRANSCRIPTION FACTOR DYT1"/>
    <property type="match status" value="1"/>
</dbReference>
<feature type="coiled-coil region" evidence="5">
    <location>
        <begin position="81"/>
        <end position="115"/>
    </location>
</feature>
<dbReference type="SMART" id="SM00353">
    <property type="entry name" value="HLH"/>
    <property type="match status" value="1"/>
</dbReference>
<dbReference type="KEGG" id="cam:101503543"/>
<keyword evidence="3" id="KW-0804">Transcription</keyword>